<feature type="transmembrane region" description="Helical" evidence="1">
    <location>
        <begin position="87"/>
        <end position="107"/>
    </location>
</feature>
<name>A0A378SWK1_9MYCO</name>
<evidence type="ECO:0000313" key="3">
    <source>
        <dbReference type="EMBL" id="STZ46234.1"/>
    </source>
</evidence>
<keyword evidence="2" id="KW-0732">Signal</keyword>
<keyword evidence="1" id="KW-0472">Membrane</keyword>
<proteinExistence type="predicted"/>
<dbReference type="EMBL" id="UGQM01000001">
    <property type="protein sequence ID" value="STZ46234.1"/>
    <property type="molecule type" value="Genomic_DNA"/>
</dbReference>
<keyword evidence="1" id="KW-0812">Transmembrane</keyword>
<organism evidence="3 4">
    <name type="scientific">Mycolicibacterium gilvum</name>
    <dbReference type="NCBI Taxonomy" id="1804"/>
    <lineage>
        <taxon>Bacteria</taxon>
        <taxon>Bacillati</taxon>
        <taxon>Actinomycetota</taxon>
        <taxon>Actinomycetes</taxon>
        <taxon>Mycobacteriales</taxon>
        <taxon>Mycobacteriaceae</taxon>
        <taxon>Mycolicibacterium</taxon>
    </lineage>
</organism>
<feature type="transmembrane region" description="Helical" evidence="1">
    <location>
        <begin position="25"/>
        <end position="42"/>
    </location>
</feature>
<dbReference type="AlphaFoldDB" id="A0A378SWK1"/>
<accession>A0A378SWK1</accession>
<feature type="signal peptide" evidence="2">
    <location>
        <begin position="1"/>
        <end position="20"/>
    </location>
</feature>
<sequence length="113" mass="11710">MALVRGAGAALAVSSAVLHASSPTVLTAVMAAVCLYCAYELWRFDSIRSWLLVAVMNIAMIAVHLPATGHRHGDAGTAAATDMAVAMQLATAVAATEIVFAAAVLYVRTRAPR</sequence>
<dbReference type="RefSeq" id="WP_013473127.1">
    <property type="nucleotide sequence ID" value="NZ_JACKST010000008.1"/>
</dbReference>
<keyword evidence="1" id="KW-1133">Transmembrane helix</keyword>
<gene>
    <name evidence="3" type="ORF">NCTC10742_05504</name>
</gene>
<feature type="chain" id="PRO_5039605344" description="Integral membrane protein" evidence="2">
    <location>
        <begin position="21"/>
        <end position="113"/>
    </location>
</feature>
<evidence type="ECO:0000313" key="4">
    <source>
        <dbReference type="Proteomes" id="UP000254291"/>
    </source>
</evidence>
<evidence type="ECO:0000256" key="2">
    <source>
        <dbReference type="SAM" id="SignalP"/>
    </source>
</evidence>
<evidence type="ECO:0000256" key="1">
    <source>
        <dbReference type="SAM" id="Phobius"/>
    </source>
</evidence>
<evidence type="ECO:0008006" key="5">
    <source>
        <dbReference type="Google" id="ProtNLM"/>
    </source>
</evidence>
<protein>
    <recommendedName>
        <fullName evidence="5">Integral membrane protein</fullName>
    </recommendedName>
</protein>
<reference evidence="3 4" key="1">
    <citation type="submission" date="2018-06" db="EMBL/GenBank/DDBJ databases">
        <authorList>
            <consortium name="Pathogen Informatics"/>
            <person name="Doyle S."/>
        </authorList>
    </citation>
    <scope>NUCLEOTIDE SEQUENCE [LARGE SCALE GENOMIC DNA]</scope>
    <source>
        <strain evidence="3 4">NCTC10742</strain>
    </source>
</reference>
<feature type="transmembrane region" description="Helical" evidence="1">
    <location>
        <begin position="49"/>
        <end position="67"/>
    </location>
</feature>
<dbReference type="Proteomes" id="UP000254291">
    <property type="component" value="Unassembled WGS sequence"/>
</dbReference>